<reference evidence="2 3" key="1">
    <citation type="submission" date="2024-09" db="EMBL/GenBank/DDBJ databases">
        <authorList>
            <person name="Zhang Z.-H."/>
        </authorList>
    </citation>
    <scope>NUCLEOTIDE SEQUENCE [LARGE SCALE GENOMIC DNA]</scope>
    <source>
        <strain evidence="2 3">HHTR114</strain>
    </source>
</reference>
<accession>A0ABW1KQE2</accession>
<evidence type="ECO:0000313" key="3">
    <source>
        <dbReference type="Proteomes" id="UP001596116"/>
    </source>
</evidence>
<evidence type="ECO:0000256" key="1">
    <source>
        <dbReference type="SAM" id="Phobius"/>
    </source>
</evidence>
<dbReference type="EMBL" id="JBHPON010000001">
    <property type="protein sequence ID" value="MFC6034003.1"/>
    <property type="molecule type" value="Genomic_DNA"/>
</dbReference>
<feature type="transmembrane region" description="Helical" evidence="1">
    <location>
        <begin position="38"/>
        <end position="56"/>
    </location>
</feature>
<comment type="caution">
    <text evidence="2">The sequence shown here is derived from an EMBL/GenBank/DDBJ whole genome shotgun (WGS) entry which is preliminary data.</text>
</comment>
<evidence type="ECO:0000313" key="2">
    <source>
        <dbReference type="EMBL" id="MFC6034003.1"/>
    </source>
</evidence>
<keyword evidence="1" id="KW-0812">Transmembrane</keyword>
<feature type="transmembrane region" description="Helical" evidence="1">
    <location>
        <begin position="6"/>
        <end position="26"/>
    </location>
</feature>
<organism evidence="2 3">
    <name type="scientific">Hyphococcus aureus</name>
    <dbReference type="NCBI Taxonomy" id="2666033"/>
    <lineage>
        <taxon>Bacteria</taxon>
        <taxon>Pseudomonadati</taxon>
        <taxon>Pseudomonadota</taxon>
        <taxon>Alphaproteobacteria</taxon>
        <taxon>Parvularculales</taxon>
        <taxon>Parvularculaceae</taxon>
        <taxon>Hyphococcus</taxon>
    </lineage>
</organism>
<sequence length="91" mass="9835">MRTDLAKLVIAVILDLADFTIGRMGIIIPGFEMGFDAVLGVAAVALWGWPGLFAFWELADPTGQADAFVPTMTLIALSQMGKGRKKRPQLD</sequence>
<keyword evidence="1" id="KW-1133">Transmembrane helix</keyword>
<name>A0ABW1KQE2_9PROT</name>
<proteinExistence type="predicted"/>
<protein>
    <submittedName>
        <fullName evidence="2">Uncharacterized protein</fullName>
    </submittedName>
</protein>
<dbReference type="Proteomes" id="UP001596116">
    <property type="component" value="Unassembled WGS sequence"/>
</dbReference>
<keyword evidence="1" id="KW-0472">Membrane</keyword>
<keyword evidence="3" id="KW-1185">Reference proteome</keyword>
<gene>
    <name evidence="2" type="ORF">ACFMB1_00530</name>
</gene>
<dbReference type="RefSeq" id="WP_379880705.1">
    <property type="nucleotide sequence ID" value="NZ_JBHPON010000001.1"/>
</dbReference>